<dbReference type="Pfam" id="PF04098">
    <property type="entry name" value="Rad52_Rad22"/>
    <property type="match status" value="1"/>
</dbReference>
<evidence type="ECO:0000313" key="5">
    <source>
        <dbReference type="EMBL" id="MBC8599527.1"/>
    </source>
</evidence>
<protein>
    <recommendedName>
        <fullName evidence="7">Single-stranded DNA-binding protein</fullName>
    </recommendedName>
</protein>
<dbReference type="RefSeq" id="WP_262427738.1">
    <property type="nucleotide sequence ID" value="NZ_JACRTJ010000021.1"/>
</dbReference>
<gene>
    <name evidence="5" type="ORF">H8708_09875</name>
</gene>
<comment type="caution">
    <text evidence="5">The sequence shown here is derived from an EMBL/GenBank/DDBJ whole genome shotgun (WGS) entry which is preliminary data.</text>
</comment>
<name>A0ABR7NTT6_9FIRM</name>
<evidence type="ECO:0000256" key="1">
    <source>
        <dbReference type="ARBA" id="ARBA00006638"/>
    </source>
</evidence>
<evidence type="ECO:0000256" key="4">
    <source>
        <dbReference type="SAM" id="MobiDB-lite"/>
    </source>
</evidence>
<keyword evidence="6" id="KW-1185">Reference proteome</keyword>
<proteinExistence type="inferred from homology"/>
<keyword evidence="3" id="KW-0234">DNA repair</keyword>
<dbReference type="EMBL" id="JACRTJ010000021">
    <property type="protein sequence ID" value="MBC8599527.1"/>
    <property type="molecule type" value="Genomic_DNA"/>
</dbReference>
<accession>A0ABR7NTT6</accession>
<feature type="region of interest" description="Disordered" evidence="4">
    <location>
        <begin position="171"/>
        <end position="203"/>
    </location>
</feature>
<evidence type="ECO:0000256" key="2">
    <source>
        <dbReference type="ARBA" id="ARBA00022763"/>
    </source>
</evidence>
<keyword evidence="2" id="KW-0227">DNA damage</keyword>
<dbReference type="Proteomes" id="UP000647491">
    <property type="component" value="Unassembled WGS sequence"/>
</dbReference>
<reference evidence="5 6" key="1">
    <citation type="submission" date="2020-08" db="EMBL/GenBank/DDBJ databases">
        <title>Genome public.</title>
        <authorList>
            <person name="Liu C."/>
            <person name="Sun Q."/>
        </authorList>
    </citation>
    <scope>NUCLEOTIDE SEQUENCE [LARGE SCALE GENOMIC DNA]</scope>
    <source>
        <strain evidence="5 6">BX10</strain>
    </source>
</reference>
<evidence type="ECO:0008006" key="7">
    <source>
        <dbReference type="Google" id="ProtNLM"/>
    </source>
</evidence>
<evidence type="ECO:0000313" key="6">
    <source>
        <dbReference type="Proteomes" id="UP000647491"/>
    </source>
</evidence>
<organism evidence="5 6">
    <name type="scientific">Enterocloster hominis</name>
    <name type="common">ex Liu et al. 2021</name>
    <dbReference type="NCBI Taxonomy" id="2763663"/>
    <lineage>
        <taxon>Bacteria</taxon>
        <taxon>Bacillati</taxon>
        <taxon>Bacillota</taxon>
        <taxon>Clostridia</taxon>
        <taxon>Lachnospirales</taxon>
        <taxon>Lachnospiraceae</taxon>
        <taxon>Enterocloster</taxon>
    </lineage>
</organism>
<comment type="similarity">
    <text evidence="1">Belongs to the RAD52 family.</text>
</comment>
<sequence>MEQKKIRLLRPDEIECRIGAISEKGLSLLLFMDARAAQNILDETFTPFGWRRTHQEIGGRLYCTVEIWDQEKKQWIGKQDVGTESFAEKEKGAASDSFKRACFNWGIGRELYSAPFIWLPADRVCIRHDGKRYVTPERFMVGSISYDGNREICGLEIRNSANHVVFARRMLEPSQPGGPDPVQEKAAGTPGRGGRSPAEAARTQLTAKMKRDMQKELERTGVPLERYQLEDIRQMTPEQYQDAMNGLKRTPSRAAA</sequence>
<dbReference type="InterPro" id="IPR041247">
    <property type="entry name" value="Rad52_fam"/>
</dbReference>
<evidence type="ECO:0000256" key="3">
    <source>
        <dbReference type="ARBA" id="ARBA00023204"/>
    </source>
</evidence>